<protein>
    <submittedName>
        <fullName evidence="2">Uncharacterized protein</fullName>
    </submittedName>
</protein>
<feature type="non-terminal residue" evidence="2">
    <location>
        <position position="46"/>
    </location>
</feature>
<feature type="compositionally biased region" description="Basic residues" evidence="1">
    <location>
        <begin position="37"/>
        <end position="46"/>
    </location>
</feature>
<reference evidence="2" key="1">
    <citation type="submission" date="2020-08" db="EMBL/GenBank/DDBJ databases">
        <title>Multicomponent nature underlies the extraordinary mechanical properties of spider dragline silk.</title>
        <authorList>
            <person name="Kono N."/>
            <person name="Nakamura H."/>
            <person name="Mori M."/>
            <person name="Yoshida Y."/>
            <person name="Ohtoshi R."/>
            <person name="Malay A.D."/>
            <person name="Moran D.A.P."/>
            <person name="Tomita M."/>
            <person name="Numata K."/>
            <person name="Arakawa K."/>
        </authorList>
    </citation>
    <scope>NUCLEOTIDE SEQUENCE</scope>
</reference>
<feature type="region of interest" description="Disordered" evidence="1">
    <location>
        <begin position="1"/>
        <end position="46"/>
    </location>
</feature>
<dbReference type="Proteomes" id="UP000886998">
    <property type="component" value="Unassembled WGS sequence"/>
</dbReference>
<evidence type="ECO:0000313" key="2">
    <source>
        <dbReference type="EMBL" id="GFY51158.1"/>
    </source>
</evidence>
<gene>
    <name evidence="2" type="ORF">TNIN_427751</name>
</gene>
<organism evidence="2 3">
    <name type="scientific">Trichonephila inaurata madagascariensis</name>
    <dbReference type="NCBI Taxonomy" id="2747483"/>
    <lineage>
        <taxon>Eukaryota</taxon>
        <taxon>Metazoa</taxon>
        <taxon>Ecdysozoa</taxon>
        <taxon>Arthropoda</taxon>
        <taxon>Chelicerata</taxon>
        <taxon>Arachnida</taxon>
        <taxon>Araneae</taxon>
        <taxon>Araneomorphae</taxon>
        <taxon>Entelegynae</taxon>
        <taxon>Araneoidea</taxon>
        <taxon>Nephilidae</taxon>
        <taxon>Trichonephila</taxon>
        <taxon>Trichonephila inaurata</taxon>
    </lineage>
</organism>
<evidence type="ECO:0000256" key="1">
    <source>
        <dbReference type="SAM" id="MobiDB-lite"/>
    </source>
</evidence>
<evidence type="ECO:0000313" key="3">
    <source>
        <dbReference type="Proteomes" id="UP000886998"/>
    </source>
</evidence>
<name>A0A8X6XCD0_9ARAC</name>
<comment type="caution">
    <text evidence="2">The sequence shown here is derived from an EMBL/GenBank/DDBJ whole genome shotgun (WGS) entry which is preliminary data.</text>
</comment>
<dbReference type="AlphaFoldDB" id="A0A8X6XCD0"/>
<proteinExistence type="predicted"/>
<dbReference type="EMBL" id="BMAV01007914">
    <property type="protein sequence ID" value="GFY51158.1"/>
    <property type="molecule type" value="Genomic_DNA"/>
</dbReference>
<sequence length="46" mass="5562">MITHLRSGEGGVWKFRRRQRPRGTTMERKERTFPKWALRHARQKAG</sequence>
<keyword evidence="3" id="KW-1185">Reference proteome</keyword>
<accession>A0A8X6XCD0</accession>